<dbReference type="GO" id="GO:0005085">
    <property type="term" value="F:guanyl-nucleotide exchange factor activity"/>
    <property type="evidence" value="ECO:0007669"/>
    <property type="project" value="InterPro"/>
</dbReference>
<dbReference type="InterPro" id="IPR001895">
    <property type="entry name" value="RASGEF_cat_dom"/>
</dbReference>
<proteinExistence type="predicted"/>
<evidence type="ECO:0000259" key="1">
    <source>
        <dbReference type="Pfam" id="PF00617"/>
    </source>
</evidence>
<dbReference type="OrthoDB" id="4186912at2759"/>
<dbReference type="GO" id="GO:0007264">
    <property type="term" value="P:small GTPase-mediated signal transduction"/>
    <property type="evidence" value="ECO:0007669"/>
    <property type="project" value="InterPro"/>
</dbReference>
<reference evidence="2 3" key="1">
    <citation type="submission" date="2015-08" db="EMBL/GenBank/DDBJ databases">
        <title>Emmonsia species relationships and genome sequence.</title>
        <authorList>
            <person name="Cuomo C.A."/>
            <person name="Schwartz I.S."/>
            <person name="Kenyon C."/>
            <person name="De Hoog G.S."/>
            <person name="Govender N.P."/>
            <person name="Botha A."/>
            <person name="Moreno L."/>
            <person name="De Vries M."/>
            <person name="Munoz J.F."/>
            <person name="Stielow J.B."/>
        </authorList>
    </citation>
    <scope>NUCLEOTIDE SEQUENCE [LARGE SCALE GENOMIC DNA]</scope>
    <source>
        <strain evidence="2 3">EI222</strain>
    </source>
</reference>
<comment type="caution">
    <text evidence="2">The sequence shown here is derived from an EMBL/GenBank/DDBJ whole genome shotgun (WGS) entry which is preliminary data.</text>
</comment>
<dbReference type="InterPro" id="IPR023578">
    <property type="entry name" value="Ras_GEF_dom_sf"/>
</dbReference>
<gene>
    <name evidence="2" type="ORF">ACJ73_01617</name>
</gene>
<evidence type="ECO:0000313" key="3">
    <source>
        <dbReference type="Proteomes" id="UP000242791"/>
    </source>
</evidence>
<protein>
    <recommendedName>
        <fullName evidence="1">Ras-GEF domain-containing protein</fullName>
    </recommendedName>
</protein>
<accession>A0A1J9REH4</accession>
<sequence length="467" mass="52940">MDTKNSKYLMSWLEKRSEAIARIQLPIGNPLQGVDIQDVSAVARAIDNYSWSLFQHRCSDKKEVKSHLLEAASDIGGFTHSVISRFIGTIRPPAVTLDGDCVDTSFIINPLARLFDRPVIGSLREIIGILDVRYQRTYHQQREINTAVVFRTDISFFHALTASTVSLADLADSTARKDLRSFQDYILFEKKSSLQQLNLSWNDRCEEVMECLQVRPELHTMLVEFALRLHELRNFHALTAIAHGMDEAGHGTAIPPELRRIMCSENNYRNYRDELQNGPALPFLFPTLRDLESVPQYGLEAAGYEACRERIICSLREVFTFMSYEPGVRGVEQTWQGLQFIAKSEAHVLDILRLLQPPDDAPHRHAQEHISIDMSLLKQVHTKSGLMLLDLSSSPAKVQVLECLHRDGWVVLKNAASIKSQQQAPFNEVVLALLSAARSGSSDFESRITLLTRRLIIVSVYEELTFH</sequence>
<dbReference type="EMBL" id="LGTZ01000151">
    <property type="protein sequence ID" value="OJD26983.1"/>
    <property type="molecule type" value="Genomic_DNA"/>
</dbReference>
<dbReference type="AlphaFoldDB" id="A0A1J9REH4"/>
<dbReference type="Proteomes" id="UP000242791">
    <property type="component" value="Unassembled WGS sequence"/>
</dbReference>
<dbReference type="InterPro" id="IPR036964">
    <property type="entry name" value="RASGEF_cat_dom_sf"/>
</dbReference>
<feature type="domain" description="Ras-GEF" evidence="1">
    <location>
        <begin position="213"/>
        <end position="292"/>
    </location>
</feature>
<dbReference type="VEuPathDB" id="FungiDB:ACJ73_01617"/>
<dbReference type="Gene3D" id="1.10.840.10">
    <property type="entry name" value="Ras guanine-nucleotide exchange factors catalytic domain"/>
    <property type="match status" value="1"/>
</dbReference>
<evidence type="ECO:0000313" key="2">
    <source>
        <dbReference type="EMBL" id="OJD26983.1"/>
    </source>
</evidence>
<keyword evidence="3" id="KW-1185">Reference proteome</keyword>
<dbReference type="SUPFAM" id="SSF48366">
    <property type="entry name" value="Ras GEF"/>
    <property type="match status" value="1"/>
</dbReference>
<dbReference type="STRING" id="1658174.A0A1J9REH4"/>
<organism evidence="2 3">
    <name type="scientific">Blastomyces percursus</name>
    <dbReference type="NCBI Taxonomy" id="1658174"/>
    <lineage>
        <taxon>Eukaryota</taxon>
        <taxon>Fungi</taxon>
        <taxon>Dikarya</taxon>
        <taxon>Ascomycota</taxon>
        <taxon>Pezizomycotina</taxon>
        <taxon>Eurotiomycetes</taxon>
        <taxon>Eurotiomycetidae</taxon>
        <taxon>Onygenales</taxon>
        <taxon>Ajellomycetaceae</taxon>
        <taxon>Blastomyces</taxon>
    </lineage>
</organism>
<dbReference type="Pfam" id="PF00617">
    <property type="entry name" value="RasGEF"/>
    <property type="match status" value="1"/>
</dbReference>
<name>A0A1J9REH4_9EURO</name>